<organism evidence="3 4">
    <name type="scientific">Diplodia corticola</name>
    <dbReference type="NCBI Taxonomy" id="236234"/>
    <lineage>
        <taxon>Eukaryota</taxon>
        <taxon>Fungi</taxon>
        <taxon>Dikarya</taxon>
        <taxon>Ascomycota</taxon>
        <taxon>Pezizomycotina</taxon>
        <taxon>Dothideomycetes</taxon>
        <taxon>Dothideomycetes incertae sedis</taxon>
        <taxon>Botryosphaeriales</taxon>
        <taxon>Botryosphaeriaceae</taxon>
        <taxon>Diplodia</taxon>
    </lineage>
</organism>
<dbReference type="GeneID" id="31011409"/>
<dbReference type="PANTHER" id="PTHR28208">
    <property type="entry name" value="PHOSPHATIDATE PHOSPHATASE APP1"/>
    <property type="match status" value="1"/>
</dbReference>
<dbReference type="RefSeq" id="XP_020132196.1">
    <property type="nucleotide sequence ID" value="XM_020271150.1"/>
</dbReference>
<feature type="compositionally biased region" description="Low complexity" evidence="1">
    <location>
        <begin position="23"/>
        <end position="40"/>
    </location>
</feature>
<feature type="region of interest" description="Disordered" evidence="1">
    <location>
        <begin position="344"/>
        <end position="378"/>
    </location>
</feature>
<feature type="compositionally biased region" description="Polar residues" evidence="1">
    <location>
        <begin position="1"/>
        <end position="18"/>
    </location>
</feature>
<evidence type="ECO:0000259" key="2">
    <source>
        <dbReference type="Pfam" id="PF09949"/>
    </source>
</evidence>
<feature type="region of interest" description="Disordered" evidence="1">
    <location>
        <begin position="259"/>
        <end position="299"/>
    </location>
</feature>
<feature type="domain" description="Phosphatidate phosphatase APP1 catalytic" evidence="2">
    <location>
        <begin position="548"/>
        <end position="697"/>
    </location>
</feature>
<protein>
    <submittedName>
        <fullName evidence="3">Actin patch protein</fullName>
    </submittedName>
</protein>
<feature type="compositionally biased region" description="Low complexity" evidence="1">
    <location>
        <begin position="344"/>
        <end position="353"/>
    </location>
</feature>
<evidence type="ECO:0000313" key="4">
    <source>
        <dbReference type="Proteomes" id="UP000183809"/>
    </source>
</evidence>
<proteinExistence type="predicted"/>
<feature type="compositionally biased region" description="Polar residues" evidence="1">
    <location>
        <begin position="1060"/>
        <end position="1093"/>
    </location>
</feature>
<feature type="region of interest" description="Disordered" evidence="1">
    <location>
        <begin position="398"/>
        <end position="431"/>
    </location>
</feature>
<dbReference type="Gene3D" id="6.10.140.100">
    <property type="match status" value="1"/>
</dbReference>
<evidence type="ECO:0000313" key="3">
    <source>
        <dbReference type="EMBL" id="OJD35936.1"/>
    </source>
</evidence>
<feature type="compositionally biased region" description="Basic and acidic residues" evidence="1">
    <location>
        <begin position="142"/>
        <end position="154"/>
    </location>
</feature>
<dbReference type="PROSITE" id="PS50330">
    <property type="entry name" value="UIM"/>
    <property type="match status" value="1"/>
</dbReference>
<dbReference type="EMBL" id="MNUE01000014">
    <property type="protein sequence ID" value="OJD35936.1"/>
    <property type="molecule type" value="Genomic_DNA"/>
</dbReference>
<dbReference type="Proteomes" id="UP000183809">
    <property type="component" value="Unassembled WGS sequence"/>
</dbReference>
<feature type="region of interest" description="Disordered" evidence="1">
    <location>
        <begin position="761"/>
        <end position="1095"/>
    </location>
</feature>
<dbReference type="PANTHER" id="PTHR28208:SF3">
    <property type="entry name" value="PHOSPHATIDATE PHOSPHATASE APP1"/>
    <property type="match status" value="1"/>
</dbReference>
<accession>A0A1J9R5P7</accession>
<dbReference type="InterPro" id="IPR003903">
    <property type="entry name" value="UIM_dom"/>
</dbReference>
<feature type="compositionally biased region" description="Pro residues" evidence="1">
    <location>
        <begin position="899"/>
        <end position="908"/>
    </location>
</feature>
<feature type="compositionally biased region" description="Basic and acidic residues" evidence="1">
    <location>
        <begin position="1141"/>
        <end position="1158"/>
    </location>
</feature>
<feature type="region of interest" description="Disordered" evidence="1">
    <location>
        <begin position="706"/>
        <end position="745"/>
    </location>
</feature>
<gene>
    <name evidence="3" type="ORF">BKCO1_1400071</name>
</gene>
<feature type="compositionally biased region" description="Basic and acidic residues" evidence="1">
    <location>
        <begin position="354"/>
        <end position="378"/>
    </location>
</feature>
<feature type="compositionally biased region" description="Polar residues" evidence="1">
    <location>
        <begin position="972"/>
        <end position="990"/>
    </location>
</feature>
<feature type="region of interest" description="Disordered" evidence="1">
    <location>
        <begin position="135"/>
        <end position="191"/>
    </location>
</feature>
<dbReference type="GO" id="GO:0030479">
    <property type="term" value="C:actin cortical patch"/>
    <property type="evidence" value="ECO:0007669"/>
    <property type="project" value="TreeGrafter"/>
</dbReference>
<feature type="region of interest" description="Disordered" evidence="1">
    <location>
        <begin position="1138"/>
        <end position="1168"/>
    </location>
</feature>
<dbReference type="GO" id="GO:0008195">
    <property type="term" value="F:phosphatidate phosphatase activity"/>
    <property type="evidence" value="ECO:0007669"/>
    <property type="project" value="InterPro"/>
</dbReference>
<dbReference type="InterPro" id="IPR036412">
    <property type="entry name" value="HAD-like_sf"/>
</dbReference>
<feature type="region of interest" description="Disordered" evidence="1">
    <location>
        <begin position="1"/>
        <end position="40"/>
    </location>
</feature>
<keyword evidence="4" id="KW-1185">Reference proteome</keyword>
<dbReference type="InterPro" id="IPR052935">
    <property type="entry name" value="Mg2+_PAP"/>
</dbReference>
<dbReference type="SUPFAM" id="SSF56784">
    <property type="entry name" value="HAD-like"/>
    <property type="match status" value="1"/>
</dbReference>
<evidence type="ECO:0000256" key="1">
    <source>
        <dbReference type="SAM" id="MobiDB-lite"/>
    </source>
</evidence>
<dbReference type="InterPro" id="IPR019236">
    <property type="entry name" value="APP1_cat"/>
</dbReference>
<sequence>MSRSSCSGSRPQGPQRTPNHAVRPPSHSLTPTPRTPLTPRWPSRLVIKLAPKHFRRTPIAHRPSLSPLRFFFPHTRLRARQRLDHFRHEFLPLLRHRAQSRIYRYLVRRQEKRLSRAQTAPARHRGSRILALLRRSPTTLRDSPKENVHSDGDGSGKMSSLGAGRYYSGAPYHESDADDGTLSGLRTEREPGARRKKFAGYLKAANELRQAYQQSYTRGWGSGGGDRLDWDQGDDTPGAFPDAAIIRSGDEEMVLFPSYARKHVKRKPQPPPAIPQETPRRDARDSAGSGETESWRREFEKLEDDDNAVVDVDVRGWIYYPHRGQMTRKHRLFVGLARQLVGLPAPSAKSSKPPSREPSPHRSMAEKAREKSVKQEEELVEKEAMSIMRKGEMEIANAEKGGYSEAPSKGSDTDSLETMRSRDVSPARGRTGRLAELSAENESIPKTGVQRRETWTQPAHMNSAELDMANKHLMSRLLPFLANPLANTPISIFFYNEEISRQRTIYTDAAGHFSVRAALEFVPTHIRVIVSENLSTTAEVRITEPKGISLISDIDDTIKHSAISSGAREIFRNAFIRELGDLTIEGVQEWYNTLYEEGVRFHYVSNSPWQLYPVISQYFKLAGLPPGSFHLKQYSGMLQGIFEPVAERKKATLDRLARDFPQRSFILVGDSGEADLEVYTDFVLENPGRVVAVFIRDVTTPVKKGFFDPSAGPLGSGKSSKRNSKVLSGRRSARSSKASEDDDPELRAAIAASLRDFEDANARYPGLTPGHSPSSSEFDLAEKRASLPPRRPTEPAAPEGHRMNPPMGKLIDLSDDEDAASVTSTSSAPPLSRNISDPISETLLEPIAEAPLQRSNAVRGRTSPSVGERRAPPAKPSKPMRLRSPSQENISAAFRQEPPAKPAPPPIRRPSTEVRTNSARGRSPAAGWRPHAPDAPPDAKTSAPPPPPPRRSETSQTNQSTYAGAARDKLTQAYNSLPAASTLWNGTSAPSEPRAPGTSSASESKKIPPPPPPRRTGTSLTEGARDTPAGRMPSSIPARSPGASSIASDYFESRRPYTANAASGSSTSLNSKPSFASGMTITSAPNGGAASTGNKREDLWRKRLARAEQTLGERGVVLRTWRVGSDVMDEALKLVSTTMERQTRERSDSKGDELRLISEQRINSGPRR</sequence>
<dbReference type="STRING" id="236234.A0A1J9R5P7"/>
<reference evidence="3 4" key="1">
    <citation type="submission" date="2016-10" db="EMBL/GenBank/DDBJ databases">
        <title>Proteomics and genomics reveal pathogen-plant mechanisms compatible with a hemibiotrophic lifestyle of Diplodia corticola.</title>
        <authorList>
            <person name="Fernandes I."/>
            <person name="De Jonge R."/>
            <person name="Van De Peer Y."/>
            <person name="Devreese B."/>
            <person name="Alves A."/>
            <person name="Esteves A.C."/>
        </authorList>
    </citation>
    <scope>NUCLEOTIDE SEQUENCE [LARGE SCALE GENOMIC DNA]</scope>
    <source>
        <strain evidence="3 4">CBS 112549</strain>
    </source>
</reference>
<name>A0A1J9R5P7_9PEZI</name>
<dbReference type="AlphaFoldDB" id="A0A1J9R5P7"/>
<comment type="caution">
    <text evidence="3">The sequence shown here is derived from an EMBL/GenBank/DDBJ whole genome shotgun (WGS) entry which is preliminary data.</text>
</comment>
<dbReference type="OrthoDB" id="2117591at2759"/>
<dbReference type="Pfam" id="PF09949">
    <property type="entry name" value="APP1_cat"/>
    <property type="match status" value="1"/>
</dbReference>